<name>A0ABR6PUA1_9FLAO</name>
<protein>
    <submittedName>
        <fullName evidence="1">Uncharacterized protein</fullName>
    </submittedName>
</protein>
<dbReference type="Proteomes" id="UP000587367">
    <property type="component" value="Unassembled WGS sequence"/>
</dbReference>
<evidence type="ECO:0000313" key="1">
    <source>
        <dbReference type="EMBL" id="MBB6329273.1"/>
    </source>
</evidence>
<accession>A0ABR6PUA1</accession>
<evidence type="ECO:0000313" key="2">
    <source>
        <dbReference type="Proteomes" id="UP000587367"/>
    </source>
</evidence>
<proteinExistence type="predicted"/>
<dbReference type="EMBL" id="JACHKS010000001">
    <property type="protein sequence ID" value="MBB6329273.1"/>
    <property type="molecule type" value="Genomic_DNA"/>
</dbReference>
<sequence>MIKKKNIKIDLADIYTTYSFTKILILWSVKTK</sequence>
<gene>
    <name evidence="1" type="ORF">HNP24_000223</name>
</gene>
<comment type="caution">
    <text evidence="1">The sequence shown here is derived from an EMBL/GenBank/DDBJ whole genome shotgun (WGS) entry which is preliminary data.</text>
</comment>
<reference evidence="1 2" key="1">
    <citation type="submission" date="2020-08" db="EMBL/GenBank/DDBJ databases">
        <title>Functional genomics of gut bacteria from endangered species of beetles.</title>
        <authorList>
            <person name="Carlos-Shanley C."/>
        </authorList>
    </citation>
    <scope>NUCLEOTIDE SEQUENCE [LARGE SCALE GENOMIC DNA]</scope>
    <source>
        <strain evidence="1 2">S00068</strain>
    </source>
</reference>
<keyword evidence="2" id="KW-1185">Reference proteome</keyword>
<organism evidence="1 2">
    <name type="scientific">Chryseobacterium sediminis</name>
    <dbReference type="NCBI Taxonomy" id="1679494"/>
    <lineage>
        <taxon>Bacteria</taxon>
        <taxon>Pseudomonadati</taxon>
        <taxon>Bacteroidota</taxon>
        <taxon>Flavobacteriia</taxon>
        <taxon>Flavobacteriales</taxon>
        <taxon>Weeksellaceae</taxon>
        <taxon>Chryseobacterium group</taxon>
        <taxon>Chryseobacterium</taxon>
    </lineage>
</organism>